<keyword evidence="3" id="KW-1185">Reference proteome</keyword>
<dbReference type="SMART" id="SM00710">
    <property type="entry name" value="PbH1"/>
    <property type="match status" value="7"/>
</dbReference>
<dbReference type="RefSeq" id="WP_184670357.1">
    <property type="nucleotide sequence ID" value="NZ_BAABAI010000026.1"/>
</dbReference>
<dbReference type="NCBIfam" id="TIGR03807">
    <property type="entry name" value="RR_fam_repeat"/>
    <property type="match status" value="1"/>
</dbReference>
<evidence type="ECO:0000313" key="3">
    <source>
        <dbReference type="Proteomes" id="UP000542674"/>
    </source>
</evidence>
<proteinExistence type="predicted"/>
<gene>
    <name evidence="2" type="ORF">F4559_003754</name>
</gene>
<dbReference type="PANTHER" id="PTHR36453:SF1">
    <property type="entry name" value="RIGHT HANDED BETA HELIX DOMAIN-CONTAINING PROTEIN"/>
    <property type="match status" value="1"/>
</dbReference>
<evidence type="ECO:0000259" key="1">
    <source>
        <dbReference type="Pfam" id="PF13229"/>
    </source>
</evidence>
<reference evidence="2 3" key="1">
    <citation type="submission" date="2020-08" db="EMBL/GenBank/DDBJ databases">
        <title>Sequencing the genomes of 1000 actinobacteria strains.</title>
        <authorList>
            <person name="Klenk H.-P."/>
        </authorList>
    </citation>
    <scope>NUCLEOTIDE SEQUENCE [LARGE SCALE GENOMIC DNA]</scope>
    <source>
        <strain evidence="2 3">DSM 45084</strain>
    </source>
</reference>
<sequence length="550" mass="58416">MTDFHVSPTGDDANPGDAGRPFATLHRAVEAAGTITGQVVVHLVPGTHFLAEPLVFGENSGPIRIEGRDAVLSGGRVVDAWRERDGVWSADVGGLDTRHLAADGRRVERAAIPGIPGTASANDTGYVTDAVLDWRPGVEFVFRGVYPWTEARCPVAEVVRDGDTTRITMARPAFDRAKELYNATWYGNTLSGPGLPTGVENDPSFLTPDTFALDRSRPGHHVLHYFPLPGETPHVVAAALETLVHAVGARDLSFHGVTFADSTWLYPVGDNGFLHYHGNGHYVDGPIETVVLAEDEAWLTVPGRSRQIPAAVLVEDGTGVVFEDCRFTRLGATALGATGGTGLEVRRCRFDALAASAVALTGTRDAVVTDNVVRGTGLDHSGSPGVALLDTTDCTIAHNEITDVPHCGIVVGPGRGTRVLRNHVADSMGVLADGGGIYLSGPQGDSHDDGAVIQGNVIENTRTPYNFALYTDYGAAWVTVADNVVFRADNSATLTPSPPLREVVYRDNFWHKEPSGAVPEGVTYTGNVVLSDEAELLAATVDLRTRAGVR</sequence>
<dbReference type="PANTHER" id="PTHR36453">
    <property type="entry name" value="SECRETED PROTEIN-RELATED"/>
    <property type="match status" value="1"/>
</dbReference>
<dbReference type="SUPFAM" id="SSF51126">
    <property type="entry name" value="Pectin lyase-like"/>
    <property type="match status" value="1"/>
</dbReference>
<dbReference type="InterPro" id="IPR022444">
    <property type="entry name" value="Cofactor-bd_rpt"/>
</dbReference>
<feature type="domain" description="Right handed beta helix" evidence="1">
    <location>
        <begin position="311"/>
        <end position="440"/>
    </location>
</feature>
<name>A0A7W7WWI8_9PSEU</name>
<dbReference type="Gene3D" id="2.160.20.10">
    <property type="entry name" value="Single-stranded right-handed beta-helix, Pectin lyase-like"/>
    <property type="match status" value="2"/>
</dbReference>
<dbReference type="InterPro" id="IPR039448">
    <property type="entry name" value="Beta_helix"/>
</dbReference>
<comment type="caution">
    <text evidence="2">The sequence shown here is derived from an EMBL/GenBank/DDBJ whole genome shotgun (WGS) entry which is preliminary data.</text>
</comment>
<dbReference type="Pfam" id="PF13229">
    <property type="entry name" value="Beta_helix"/>
    <property type="match status" value="1"/>
</dbReference>
<accession>A0A7W7WWI8</accession>
<protein>
    <submittedName>
        <fullName evidence="2">Putative cofactor-binding repeat protein</fullName>
    </submittedName>
</protein>
<dbReference type="AlphaFoldDB" id="A0A7W7WWI8"/>
<organism evidence="2 3">
    <name type="scientific">Saccharothrix violaceirubra</name>
    <dbReference type="NCBI Taxonomy" id="413306"/>
    <lineage>
        <taxon>Bacteria</taxon>
        <taxon>Bacillati</taxon>
        <taxon>Actinomycetota</taxon>
        <taxon>Actinomycetes</taxon>
        <taxon>Pseudonocardiales</taxon>
        <taxon>Pseudonocardiaceae</taxon>
        <taxon>Saccharothrix</taxon>
    </lineage>
</organism>
<dbReference type="Proteomes" id="UP000542674">
    <property type="component" value="Unassembled WGS sequence"/>
</dbReference>
<dbReference type="InterPro" id="IPR012334">
    <property type="entry name" value="Pectin_lyas_fold"/>
</dbReference>
<evidence type="ECO:0000313" key="2">
    <source>
        <dbReference type="EMBL" id="MBB4966395.1"/>
    </source>
</evidence>
<dbReference type="InterPro" id="IPR006626">
    <property type="entry name" value="PbH1"/>
</dbReference>
<dbReference type="InterPro" id="IPR011050">
    <property type="entry name" value="Pectin_lyase_fold/virulence"/>
</dbReference>
<dbReference type="EMBL" id="JACHJS010000001">
    <property type="protein sequence ID" value="MBB4966395.1"/>
    <property type="molecule type" value="Genomic_DNA"/>
</dbReference>